<dbReference type="AlphaFoldDB" id="A0A3A4KZ04"/>
<dbReference type="InterPro" id="IPR000182">
    <property type="entry name" value="GNAT_dom"/>
</dbReference>
<keyword evidence="2" id="KW-0012">Acyltransferase</keyword>
<keyword evidence="1 4" id="KW-0808">Transferase</keyword>
<sequence>MITTRRLGESDWELFRDLQLACLLDAPWAARVTYDQAARRSQTQWRHKLIELTMYAAFRDDVPIGTAGAWVAQSEPPELVSMWVTPGERGRGAADLLVRAVLDWARESGFALVALWVLEDSVRAQKVYQRHGFAMTGRRMTREQDDRFDVEMTLDLANHQAAHT</sequence>
<gene>
    <name evidence="4" type="ORF">D5S18_14980</name>
</gene>
<evidence type="ECO:0000259" key="3">
    <source>
        <dbReference type="PROSITE" id="PS51186"/>
    </source>
</evidence>
<dbReference type="Pfam" id="PF00583">
    <property type="entry name" value="Acetyltransf_1"/>
    <property type="match status" value="1"/>
</dbReference>
<dbReference type="PANTHER" id="PTHR43877">
    <property type="entry name" value="AMINOALKYLPHOSPHONATE N-ACETYLTRANSFERASE-RELATED-RELATED"/>
    <property type="match status" value="1"/>
</dbReference>
<reference evidence="4 5" key="1">
    <citation type="submission" date="2018-09" db="EMBL/GenBank/DDBJ databases">
        <title>YIM PH21274 draft genome.</title>
        <authorList>
            <person name="Miao C."/>
        </authorList>
    </citation>
    <scope>NUCLEOTIDE SEQUENCE [LARGE SCALE GENOMIC DNA]</scope>
    <source>
        <strain evidence="4 5">YIM PH 21724</strain>
    </source>
</reference>
<dbReference type="EMBL" id="QZFU01000019">
    <property type="protein sequence ID" value="RJO74757.1"/>
    <property type="molecule type" value="Genomic_DNA"/>
</dbReference>
<protein>
    <submittedName>
        <fullName evidence="4">GNAT family N-acetyltransferase</fullName>
    </submittedName>
</protein>
<dbReference type="PROSITE" id="PS51186">
    <property type="entry name" value="GNAT"/>
    <property type="match status" value="1"/>
</dbReference>
<evidence type="ECO:0000313" key="4">
    <source>
        <dbReference type="EMBL" id="RJO74757.1"/>
    </source>
</evidence>
<dbReference type="SUPFAM" id="SSF55729">
    <property type="entry name" value="Acyl-CoA N-acyltransferases (Nat)"/>
    <property type="match status" value="1"/>
</dbReference>
<accession>A0A3A4KZ04</accession>
<dbReference type="InterPro" id="IPR050832">
    <property type="entry name" value="Bact_Acetyltransf"/>
</dbReference>
<keyword evidence="5" id="KW-1185">Reference proteome</keyword>
<comment type="caution">
    <text evidence="4">The sequence shown here is derived from an EMBL/GenBank/DDBJ whole genome shotgun (WGS) entry which is preliminary data.</text>
</comment>
<dbReference type="Gene3D" id="3.40.630.30">
    <property type="match status" value="1"/>
</dbReference>
<organism evidence="4 5">
    <name type="scientific">Nocardia panacis</name>
    <dbReference type="NCBI Taxonomy" id="2340916"/>
    <lineage>
        <taxon>Bacteria</taxon>
        <taxon>Bacillati</taxon>
        <taxon>Actinomycetota</taxon>
        <taxon>Actinomycetes</taxon>
        <taxon>Mycobacteriales</taxon>
        <taxon>Nocardiaceae</taxon>
        <taxon>Nocardia</taxon>
    </lineage>
</organism>
<dbReference type="CDD" id="cd04301">
    <property type="entry name" value="NAT_SF"/>
    <property type="match status" value="1"/>
</dbReference>
<dbReference type="OrthoDB" id="9799092at2"/>
<dbReference type="InterPro" id="IPR016181">
    <property type="entry name" value="Acyl_CoA_acyltransferase"/>
</dbReference>
<proteinExistence type="predicted"/>
<evidence type="ECO:0000256" key="2">
    <source>
        <dbReference type="ARBA" id="ARBA00023315"/>
    </source>
</evidence>
<dbReference type="RefSeq" id="WP_120041383.1">
    <property type="nucleotide sequence ID" value="NZ_QZFU01000019.1"/>
</dbReference>
<name>A0A3A4KZ04_9NOCA</name>
<evidence type="ECO:0000256" key="1">
    <source>
        <dbReference type="ARBA" id="ARBA00022679"/>
    </source>
</evidence>
<dbReference type="GO" id="GO:0016747">
    <property type="term" value="F:acyltransferase activity, transferring groups other than amino-acyl groups"/>
    <property type="evidence" value="ECO:0007669"/>
    <property type="project" value="InterPro"/>
</dbReference>
<evidence type="ECO:0000313" key="5">
    <source>
        <dbReference type="Proteomes" id="UP000266677"/>
    </source>
</evidence>
<feature type="domain" description="N-acetyltransferase" evidence="3">
    <location>
        <begin position="2"/>
        <end position="157"/>
    </location>
</feature>
<dbReference type="Proteomes" id="UP000266677">
    <property type="component" value="Unassembled WGS sequence"/>
</dbReference>